<evidence type="ECO:0000313" key="1">
    <source>
        <dbReference type="EMBL" id="OJA12677.1"/>
    </source>
</evidence>
<keyword evidence="2" id="KW-1185">Reference proteome</keyword>
<accession>A0A1J8PUU7</accession>
<dbReference type="AlphaFoldDB" id="A0A1J8PUU7"/>
<sequence length="98" mass="10626">MVRLTFHASVSLAYRRSKNNGGGGLKKSSLPLLVLTLATSSNRLHCNPFLTSVAPLGVTRIAVDFVACNHWWSPVYSSIDYKLSTFPAASAPQHHSNS</sequence>
<dbReference type="Proteomes" id="UP000183567">
    <property type="component" value="Unassembled WGS sequence"/>
</dbReference>
<comment type="caution">
    <text evidence="1">The sequence shown here is derived from an EMBL/GenBank/DDBJ whole genome shotgun (WGS) entry which is preliminary data.</text>
</comment>
<evidence type="ECO:0000313" key="2">
    <source>
        <dbReference type="Proteomes" id="UP000183567"/>
    </source>
</evidence>
<dbReference type="EMBL" id="LVVM01004537">
    <property type="protein sequence ID" value="OJA12677.1"/>
    <property type="molecule type" value="Genomic_DNA"/>
</dbReference>
<gene>
    <name evidence="1" type="ORF">AZE42_13614</name>
</gene>
<name>A0A1J8PUU7_9AGAM</name>
<protein>
    <submittedName>
        <fullName evidence="1">Uncharacterized protein</fullName>
    </submittedName>
</protein>
<proteinExistence type="predicted"/>
<organism evidence="1 2">
    <name type="scientific">Rhizopogon vesiculosus</name>
    <dbReference type="NCBI Taxonomy" id="180088"/>
    <lineage>
        <taxon>Eukaryota</taxon>
        <taxon>Fungi</taxon>
        <taxon>Dikarya</taxon>
        <taxon>Basidiomycota</taxon>
        <taxon>Agaricomycotina</taxon>
        <taxon>Agaricomycetes</taxon>
        <taxon>Agaricomycetidae</taxon>
        <taxon>Boletales</taxon>
        <taxon>Suillineae</taxon>
        <taxon>Rhizopogonaceae</taxon>
        <taxon>Rhizopogon</taxon>
    </lineage>
</organism>
<reference evidence="1 2" key="1">
    <citation type="submission" date="2016-03" db="EMBL/GenBank/DDBJ databases">
        <title>Comparative genomics of the ectomycorrhizal sister species Rhizopogon vinicolor and Rhizopogon vesiculosus (Basidiomycota: Boletales) reveals a divergence of the mating type B locus.</title>
        <authorList>
            <person name="Mujic A.B."/>
            <person name="Kuo A."/>
            <person name="Tritt A."/>
            <person name="Lipzen A."/>
            <person name="Chen C."/>
            <person name="Johnson J."/>
            <person name="Sharma A."/>
            <person name="Barry K."/>
            <person name="Grigoriev I.V."/>
            <person name="Spatafora J.W."/>
        </authorList>
    </citation>
    <scope>NUCLEOTIDE SEQUENCE [LARGE SCALE GENOMIC DNA]</scope>
    <source>
        <strain evidence="1 2">AM-OR11-056</strain>
    </source>
</reference>